<evidence type="ECO:0000313" key="1">
    <source>
        <dbReference type="EMBL" id="EST20050.1"/>
    </source>
</evidence>
<keyword evidence="2" id="KW-1185">Reference proteome</keyword>
<dbReference type="AlphaFoldDB" id="V6JJM3"/>
<reference evidence="1 2" key="1">
    <citation type="journal article" date="2014" name="Genome Announc.">
        <title>Draft Genome Sequence of Streptomyces roseochromogenes subsp. oscitans DS 12.976, Producer of the Aminocoumarin Antibiotic Clorobiocin.</title>
        <authorList>
            <person name="Ruckert C."/>
            <person name="Kalinowski J."/>
            <person name="Heide L."/>
            <person name="Apel A.K."/>
        </authorList>
    </citation>
    <scope>NUCLEOTIDE SEQUENCE [LARGE SCALE GENOMIC DNA]</scope>
    <source>
        <strain evidence="1 2">DS 12.976</strain>
    </source>
</reference>
<dbReference type="RefSeq" id="WP_023552884.1">
    <property type="nucleotide sequence ID" value="NZ_CM002285.1"/>
</dbReference>
<gene>
    <name evidence="1" type="ORF">M878_40275</name>
</gene>
<evidence type="ECO:0008006" key="3">
    <source>
        <dbReference type="Google" id="ProtNLM"/>
    </source>
</evidence>
<protein>
    <recommendedName>
        <fullName evidence="3">D-isomer specific 2-hydroxyacid dehydrogenase NAD-binding domain-containing protein</fullName>
    </recommendedName>
</protein>
<name>V6JJM3_STRRC</name>
<dbReference type="Gene3D" id="3.40.50.720">
    <property type="entry name" value="NAD(P)-binding Rossmann-like Domain"/>
    <property type="match status" value="2"/>
</dbReference>
<organism evidence="1 2">
    <name type="scientific">Streptomyces roseochromogenus subsp. oscitans DS 12.976</name>
    <dbReference type="NCBI Taxonomy" id="1352936"/>
    <lineage>
        <taxon>Bacteria</taxon>
        <taxon>Bacillati</taxon>
        <taxon>Actinomycetota</taxon>
        <taxon>Actinomycetes</taxon>
        <taxon>Kitasatosporales</taxon>
        <taxon>Streptomycetaceae</taxon>
        <taxon>Streptomyces</taxon>
    </lineage>
</organism>
<dbReference type="PATRIC" id="fig|1352936.5.peg.8339"/>
<accession>V6JJM3</accession>
<comment type="caution">
    <text evidence="1">The sequence shown here is derived from an EMBL/GenBank/DDBJ whole genome shotgun (WGS) entry which is preliminary data.</text>
</comment>
<evidence type="ECO:0000313" key="2">
    <source>
        <dbReference type="Proteomes" id="UP000017984"/>
    </source>
</evidence>
<sequence>MFPVDPVPVGSRLLSAPGVVLTPHIAGASREVAHKAARIVAFEAGRFLLGESLAHCANPEVRGG</sequence>
<dbReference type="HOGENOM" id="CLU_2866036_0_0_11"/>
<dbReference type="Proteomes" id="UP000017984">
    <property type="component" value="Chromosome"/>
</dbReference>
<proteinExistence type="predicted"/>
<dbReference type="EMBL" id="AWQX01000360">
    <property type="protein sequence ID" value="EST20050.1"/>
    <property type="molecule type" value="Genomic_DNA"/>
</dbReference>
<dbReference type="STRING" id="1352936.M878_40275"/>